<gene>
    <name evidence="1" type="ORF">V8G54_002750</name>
</gene>
<organism evidence="1 2">
    <name type="scientific">Vigna mungo</name>
    <name type="common">Black gram</name>
    <name type="synonym">Phaseolus mungo</name>
    <dbReference type="NCBI Taxonomy" id="3915"/>
    <lineage>
        <taxon>Eukaryota</taxon>
        <taxon>Viridiplantae</taxon>
        <taxon>Streptophyta</taxon>
        <taxon>Embryophyta</taxon>
        <taxon>Tracheophyta</taxon>
        <taxon>Spermatophyta</taxon>
        <taxon>Magnoliopsida</taxon>
        <taxon>eudicotyledons</taxon>
        <taxon>Gunneridae</taxon>
        <taxon>Pentapetalae</taxon>
        <taxon>rosids</taxon>
        <taxon>fabids</taxon>
        <taxon>Fabales</taxon>
        <taxon>Fabaceae</taxon>
        <taxon>Papilionoideae</taxon>
        <taxon>50 kb inversion clade</taxon>
        <taxon>NPAAA clade</taxon>
        <taxon>indigoferoid/millettioid clade</taxon>
        <taxon>Phaseoleae</taxon>
        <taxon>Vigna</taxon>
    </lineage>
</organism>
<dbReference type="Proteomes" id="UP001374535">
    <property type="component" value="Chromosome 1"/>
</dbReference>
<name>A0AAQ3P8U9_VIGMU</name>
<reference evidence="1 2" key="1">
    <citation type="journal article" date="2023" name="Life. Sci Alliance">
        <title>Evolutionary insights into 3D genome organization and epigenetic landscape of Vigna mungo.</title>
        <authorList>
            <person name="Junaid A."/>
            <person name="Singh B."/>
            <person name="Bhatia S."/>
        </authorList>
    </citation>
    <scope>NUCLEOTIDE SEQUENCE [LARGE SCALE GENOMIC DNA]</scope>
    <source>
        <strain evidence="1">Urdbean</strain>
    </source>
</reference>
<keyword evidence="2" id="KW-1185">Reference proteome</keyword>
<dbReference type="AlphaFoldDB" id="A0AAQ3P8U9"/>
<sequence>MIEQSGCDEKEERADIQGRIKAAVVLKPGEGENSLAATANVHRETSHSICHAGHPITHLTWRRRKLLGGHCECLEKQALEYVIIELLKHEQNTQQLADRSSTSSQARRRRKLLGGHCECLEKQALGFNNHQSNSCEVSDIQGRINTALALKPGEGESSKAATANQDTEKRADKVKRMDELNVRDMFIPKALGGTAKGADNMGGDIAGWSARPMRPITTNETLSQNHPSPIRSDFNPHYNNQLWYNLTYGRLSEDNKIKVGELIEKAEKKCRHSVTGLLNQARRILRARHNRSVPVVKGYLERYS</sequence>
<dbReference type="EMBL" id="CP144700">
    <property type="protein sequence ID" value="WVZ24206.1"/>
    <property type="molecule type" value="Genomic_DNA"/>
</dbReference>
<evidence type="ECO:0000313" key="1">
    <source>
        <dbReference type="EMBL" id="WVZ24206.1"/>
    </source>
</evidence>
<protein>
    <submittedName>
        <fullName evidence="1">Uncharacterized protein</fullName>
    </submittedName>
</protein>
<evidence type="ECO:0000313" key="2">
    <source>
        <dbReference type="Proteomes" id="UP001374535"/>
    </source>
</evidence>
<accession>A0AAQ3P8U9</accession>
<proteinExistence type="predicted"/>